<evidence type="ECO:0000313" key="2">
    <source>
        <dbReference type="EMBL" id="MBW3098328.1"/>
    </source>
</evidence>
<dbReference type="PIRSF" id="PIRSF024492">
    <property type="entry name" value="UCP024492"/>
    <property type="match status" value="1"/>
</dbReference>
<sequence length="179" mass="20505">MPAHFATVGHSNRSLEQFLTILREARIDMVVDVRSFPRSRSNPAFNIDQLPEDLEHVQIAYRHLPALGGRRPKQPAVDSHLNDLWRVQSFHNYADYALSDEFQAAFDELLELGRDRRVAMMCSEAVWWRCHRRIITDYLIANGHAVDHLMGNGRIEPARMTKGARPTPEHSVVYPAPPS</sequence>
<reference evidence="2" key="1">
    <citation type="submission" date="2021-07" db="EMBL/GenBank/DDBJ databases">
        <title>Pseudohoeflea marina sp. nov. a polyhydroxyalcanoate-producing bacterium.</title>
        <authorList>
            <person name="Zheng W."/>
            <person name="Yu S."/>
            <person name="Huang Y."/>
        </authorList>
    </citation>
    <scope>NUCLEOTIDE SEQUENCE</scope>
    <source>
        <strain evidence="2">DP4N28-3</strain>
    </source>
</reference>
<dbReference type="InterPro" id="IPR014519">
    <property type="entry name" value="UCP024492"/>
</dbReference>
<accession>A0ABS6WRQ4</accession>
<organism evidence="2 3">
    <name type="scientific">Pseudohoeflea coraliihabitans</name>
    <dbReference type="NCBI Taxonomy" id="2860393"/>
    <lineage>
        <taxon>Bacteria</taxon>
        <taxon>Pseudomonadati</taxon>
        <taxon>Pseudomonadota</taxon>
        <taxon>Alphaproteobacteria</taxon>
        <taxon>Hyphomicrobiales</taxon>
        <taxon>Rhizobiaceae</taxon>
        <taxon>Pseudohoeflea</taxon>
    </lineage>
</organism>
<evidence type="ECO:0000313" key="3">
    <source>
        <dbReference type="Proteomes" id="UP001430804"/>
    </source>
</evidence>
<gene>
    <name evidence="2" type="ORF">KY465_13665</name>
</gene>
<name>A0ABS6WRQ4_9HYPH</name>
<evidence type="ECO:0000256" key="1">
    <source>
        <dbReference type="SAM" id="MobiDB-lite"/>
    </source>
</evidence>
<comment type="caution">
    <text evidence="2">The sequence shown here is derived from an EMBL/GenBank/DDBJ whole genome shotgun (WGS) entry which is preliminary data.</text>
</comment>
<dbReference type="InterPro" id="IPR007438">
    <property type="entry name" value="DUF488"/>
</dbReference>
<dbReference type="Pfam" id="PF04343">
    <property type="entry name" value="DUF488"/>
    <property type="match status" value="1"/>
</dbReference>
<protein>
    <submittedName>
        <fullName evidence="2">DUF488 domain-containing protein</fullName>
    </submittedName>
</protein>
<dbReference type="EMBL" id="JAHWQX010000003">
    <property type="protein sequence ID" value="MBW3098328.1"/>
    <property type="molecule type" value="Genomic_DNA"/>
</dbReference>
<dbReference type="PANTHER" id="PTHR39337">
    <property type="entry name" value="BLR5642 PROTEIN"/>
    <property type="match status" value="1"/>
</dbReference>
<keyword evidence="3" id="KW-1185">Reference proteome</keyword>
<feature type="region of interest" description="Disordered" evidence="1">
    <location>
        <begin position="159"/>
        <end position="179"/>
    </location>
</feature>
<dbReference type="Proteomes" id="UP001430804">
    <property type="component" value="Unassembled WGS sequence"/>
</dbReference>
<proteinExistence type="predicted"/>
<dbReference type="PANTHER" id="PTHR39337:SF1">
    <property type="entry name" value="BLR5642 PROTEIN"/>
    <property type="match status" value="1"/>
</dbReference>
<dbReference type="RefSeq" id="WP_219202266.1">
    <property type="nucleotide sequence ID" value="NZ_JAHWQX010000003.1"/>
</dbReference>